<evidence type="ECO:0000313" key="1">
    <source>
        <dbReference type="EMBL" id="AKU93889.1"/>
    </source>
</evidence>
<gene>
    <name evidence="1" type="ORF">AKJ09_00553</name>
</gene>
<protein>
    <submittedName>
        <fullName evidence="1">Uncharacterized protein</fullName>
    </submittedName>
</protein>
<sequence>MPQDTCSTSTKLVPFEAREPMETRARARVARRFSSRAHQA</sequence>
<name>A0A0K1PL95_9BACT</name>
<proteinExistence type="predicted"/>
<organism evidence="1 2">
    <name type="scientific">Labilithrix luteola</name>
    <dbReference type="NCBI Taxonomy" id="1391654"/>
    <lineage>
        <taxon>Bacteria</taxon>
        <taxon>Pseudomonadati</taxon>
        <taxon>Myxococcota</taxon>
        <taxon>Polyangia</taxon>
        <taxon>Polyangiales</taxon>
        <taxon>Labilitrichaceae</taxon>
        <taxon>Labilithrix</taxon>
    </lineage>
</organism>
<reference evidence="1 2" key="1">
    <citation type="submission" date="2015-08" db="EMBL/GenBank/DDBJ databases">
        <authorList>
            <person name="Babu N.S."/>
            <person name="Beckwith C.J."/>
            <person name="Beseler K.G."/>
            <person name="Brison A."/>
            <person name="Carone J.V."/>
            <person name="Caskin T.P."/>
            <person name="Diamond M."/>
            <person name="Durham M.E."/>
            <person name="Foxe J.M."/>
            <person name="Go M."/>
            <person name="Henderson B.A."/>
            <person name="Jones I.B."/>
            <person name="McGettigan J.A."/>
            <person name="Micheletti S.J."/>
            <person name="Nasrallah M.E."/>
            <person name="Ortiz D."/>
            <person name="Piller C.R."/>
            <person name="Privatt S.R."/>
            <person name="Schneider S.L."/>
            <person name="Sharp S."/>
            <person name="Smith T.C."/>
            <person name="Stanton J.D."/>
            <person name="Ullery H.E."/>
            <person name="Wilson R.J."/>
            <person name="Serrano M.G."/>
            <person name="Buck G."/>
            <person name="Lee V."/>
            <person name="Wang Y."/>
            <person name="Carvalho R."/>
            <person name="Voegtly L."/>
            <person name="Shi R."/>
            <person name="Duckworth R."/>
            <person name="Johnson A."/>
            <person name="Loviza R."/>
            <person name="Walstead R."/>
            <person name="Shah Z."/>
            <person name="Kiflezghi M."/>
            <person name="Wade K."/>
            <person name="Ball S.L."/>
            <person name="Bradley K.W."/>
            <person name="Asai D.J."/>
            <person name="Bowman C.A."/>
            <person name="Russell D.A."/>
            <person name="Pope W.H."/>
            <person name="Jacobs-Sera D."/>
            <person name="Hendrix R.W."/>
            <person name="Hatfull G.F."/>
        </authorList>
    </citation>
    <scope>NUCLEOTIDE SEQUENCE [LARGE SCALE GENOMIC DNA]</scope>
    <source>
        <strain evidence="1 2">DSM 27648</strain>
    </source>
</reference>
<dbReference type="EMBL" id="CP012333">
    <property type="protein sequence ID" value="AKU93889.1"/>
    <property type="molecule type" value="Genomic_DNA"/>
</dbReference>
<dbReference type="Proteomes" id="UP000064967">
    <property type="component" value="Chromosome"/>
</dbReference>
<dbReference type="AlphaFoldDB" id="A0A0K1PL95"/>
<dbReference type="KEGG" id="llu:AKJ09_00553"/>
<keyword evidence="2" id="KW-1185">Reference proteome</keyword>
<accession>A0A0K1PL95</accession>
<evidence type="ECO:0000313" key="2">
    <source>
        <dbReference type="Proteomes" id="UP000064967"/>
    </source>
</evidence>